<accession>A0A1Y2MI93</accession>
<evidence type="ECO:0000313" key="8">
    <source>
        <dbReference type="Proteomes" id="UP000194360"/>
    </source>
</evidence>
<dbReference type="GO" id="GO:0016491">
    <property type="term" value="F:oxidoreductase activity"/>
    <property type="evidence" value="ECO:0007669"/>
    <property type="project" value="InterPro"/>
</dbReference>
<dbReference type="InterPro" id="IPR013766">
    <property type="entry name" value="Thioredoxin_domain"/>
</dbReference>
<evidence type="ECO:0000259" key="6">
    <source>
        <dbReference type="PROSITE" id="PS51352"/>
    </source>
</evidence>
<dbReference type="InterPro" id="IPR050553">
    <property type="entry name" value="Thioredoxin_ResA/DsbE_sf"/>
</dbReference>
<sequence>MAAYRRFSHQRGVVSTHGRQVRPALAAIAAMAVLLSTGCGVGRDAAGSGPGQEFQFVAPGGQTRIAYDPPESRQRITDLRGESLMNPGTEVGIADFPGKIRVLNIWGSWCGPCRVEAPELQAVQDATRGDAVVLGIDVRDDRQAALDFKTDRGLTYDSIYDFSGRSLARLDGYPRNVVPSTIVLDREARVAAVFLTPVSSSDLLPLIAKLTDEAGTGRER</sequence>
<keyword evidence="5" id="KW-0676">Redox-active center</keyword>
<dbReference type="GO" id="GO:0017004">
    <property type="term" value="P:cytochrome complex assembly"/>
    <property type="evidence" value="ECO:0007669"/>
    <property type="project" value="UniProtKB-KW"/>
</dbReference>
<keyword evidence="3" id="KW-0812">Transmembrane</keyword>
<proteinExistence type="predicted"/>
<keyword evidence="4" id="KW-1015">Disulfide bond</keyword>
<evidence type="ECO:0000256" key="2">
    <source>
        <dbReference type="ARBA" id="ARBA00022748"/>
    </source>
</evidence>
<dbReference type="PANTHER" id="PTHR42852">
    <property type="entry name" value="THIOL:DISULFIDE INTERCHANGE PROTEIN DSBE"/>
    <property type="match status" value="1"/>
</dbReference>
<dbReference type="PROSITE" id="PS00194">
    <property type="entry name" value="THIOREDOXIN_1"/>
    <property type="match status" value="1"/>
</dbReference>
<dbReference type="Gene3D" id="3.40.30.10">
    <property type="entry name" value="Glutaredoxin"/>
    <property type="match status" value="1"/>
</dbReference>
<dbReference type="InterPro" id="IPR036249">
    <property type="entry name" value="Thioredoxin-like_sf"/>
</dbReference>
<evidence type="ECO:0000256" key="4">
    <source>
        <dbReference type="ARBA" id="ARBA00023157"/>
    </source>
</evidence>
<evidence type="ECO:0000256" key="3">
    <source>
        <dbReference type="ARBA" id="ARBA00022968"/>
    </source>
</evidence>
<comment type="subcellular location">
    <subcellularLocation>
        <location evidence="1">Cell envelope</location>
    </subcellularLocation>
</comment>
<dbReference type="Pfam" id="PF08534">
    <property type="entry name" value="Redoxin"/>
    <property type="match status" value="1"/>
</dbReference>
<keyword evidence="3" id="KW-0735">Signal-anchor</keyword>
<name>A0A1Y2MI93_PSEAH</name>
<dbReference type="GO" id="GO:0030313">
    <property type="term" value="C:cell envelope"/>
    <property type="evidence" value="ECO:0007669"/>
    <property type="project" value="UniProtKB-SubCell"/>
</dbReference>
<dbReference type="AlphaFoldDB" id="A0A1Y2MI93"/>
<dbReference type="InterPro" id="IPR017937">
    <property type="entry name" value="Thioredoxin_CS"/>
</dbReference>
<organism evidence="7 8">
    <name type="scientific">Pseudonocardia autotrophica</name>
    <name type="common">Amycolata autotrophica</name>
    <name type="synonym">Nocardia autotrophica</name>
    <dbReference type="NCBI Taxonomy" id="2074"/>
    <lineage>
        <taxon>Bacteria</taxon>
        <taxon>Bacillati</taxon>
        <taxon>Actinomycetota</taxon>
        <taxon>Actinomycetes</taxon>
        <taxon>Pseudonocardiales</taxon>
        <taxon>Pseudonocardiaceae</taxon>
        <taxon>Pseudonocardia</taxon>
    </lineage>
</organism>
<dbReference type="PROSITE" id="PS51352">
    <property type="entry name" value="THIOREDOXIN_2"/>
    <property type="match status" value="1"/>
</dbReference>
<reference evidence="7 8" key="1">
    <citation type="submission" date="2016-09" db="EMBL/GenBank/DDBJ databases">
        <title>Pseudonocardia autotrophica DSM535, a candidate organism with high potential of specific P450 cytochromes.</title>
        <authorList>
            <person name="Grumaz C."/>
            <person name="Vainshtein Y."/>
            <person name="Kirstahler P."/>
            <person name="Sohn K."/>
        </authorList>
    </citation>
    <scope>NUCLEOTIDE SEQUENCE [LARGE SCALE GENOMIC DNA]</scope>
    <source>
        <strain evidence="7 8">DSM 535</strain>
    </source>
</reference>
<protein>
    <submittedName>
        <fullName evidence="7">Thiol:disulfide interchange protein DsbE</fullName>
    </submittedName>
</protein>
<dbReference type="PANTHER" id="PTHR42852:SF6">
    <property type="entry name" value="THIOL:DISULFIDE INTERCHANGE PROTEIN DSBE"/>
    <property type="match status" value="1"/>
</dbReference>
<evidence type="ECO:0000256" key="5">
    <source>
        <dbReference type="ARBA" id="ARBA00023284"/>
    </source>
</evidence>
<evidence type="ECO:0000256" key="1">
    <source>
        <dbReference type="ARBA" id="ARBA00004196"/>
    </source>
</evidence>
<comment type="caution">
    <text evidence="7">The sequence shown here is derived from an EMBL/GenBank/DDBJ whole genome shotgun (WGS) entry which is preliminary data.</text>
</comment>
<dbReference type="InterPro" id="IPR013740">
    <property type="entry name" value="Redoxin"/>
</dbReference>
<keyword evidence="2" id="KW-0201">Cytochrome c-type biogenesis</keyword>
<dbReference type="Proteomes" id="UP000194360">
    <property type="component" value="Unassembled WGS sequence"/>
</dbReference>
<keyword evidence="8" id="KW-1185">Reference proteome</keyword>
<evidence type="ECO:0000313" key="7">
    <source>
        <dbReference type="EMBL" id="OSY34417.1"/>
    </source>
</evidence>
<dbReference type="CDD" id="cd02966">
    <property type="entry name" value="TlpA_like_family"/>
    <property type="match status" value="1"/>
</dbReference>
<dbReference type="STRING" id="2074.BG845_06873"/>
<dbReference type="EMBL" id="MIGB01000096">
    <property type="protein sequence ID" value="OSY34417.1"/>
    <property type="molecule type" value="Genomic_DNA"/>
</dbReference>
<dbReference type="SUPFAM" id="SSF52833">
    <property type="entry name" value="Thioredoxin-like"/>
    <property type="match status" value="1"/>
</dbReference>
<gene>
    <name evidence="7" type="primary">dsbE_3</name>
    <name evidence="7" type="ORF">BG845_06873</name>
</gene>
<feature type="domain" description="Thioredoxin" evidence="6">
    <location>
        <begin position="63"/>
        <end position="212"/>
    </location>
</feature>